<dbReference type="AlphaFoldDB" id="A0A6C0DXU6"/>
<proteinExistence type="predicted"/>
<dbReference type="InterPro" id="IPR011009">
    <property type="entry name" value="Kinase-like_dom_sf"/>
</dbReference>
<organism evidence="2">
    <name type="scientific">viral metagenome</name>
    <dbReference type="NCBI Taxonomy" id="1070528"/>
    <lineage>
        <taxon>unclassified sequences</taxon>
        <taxon>metagenomes</taxon>
        <taxon>organismal metagenomes</taxon>
    </lineage>
</organism>
<feature type="compositionally biased region" description="Basic residues" evidence="1">
    <location>
        <begin position="568"/>
        <end position="602"/>
    </location>
</feature>
<reference evidence="2" key="1">
    <citation type="journal article" date="2020" name="Nature">
        <title>Giant virus diversity and host interactions through global metagenomics.</title>
        <authorList>
            <person name="Schulz F."/>
            <person name="Roux S."/>
            <person name="Paez-Espino D."/>
            <person name="Jungbluth S."/>
            <person name="Walsh D.A."/>
            <person name="Denef V.J."/>
            <person name="McMahon K.D."/>
            <person name="Konstantinidis K.T."/>
            <person name="Eloe-Fadrosh E.A."/>
            <person name="Kyrpides N.C."/>
            <person name="Woyke T."/>
        </authorList>
    </citation>
    <scope>NUCLEOTIDE SEQUENCE</scope>
    <source>
        <strain evidence="2">GVMAG-M-3300023174-75</strain>
    </source>
</reference>
<sequence length="602" mass="68990">MSLRGGAIKINGTTNKEIEGIFQEIMEDENTTIELLREGKNDPHYVYKIGFDNKKFSKYFVSTQNIVNGRVLTTRVLIIKILTHYEKFDVNSGKLTNNPNEHHFEVTVHKYLSLSRATHAPICPSFLYSKRTKLGKSGQSGSLEEAICNKLEATTQEFNLYAQLKAKTVEQLLSKNPGLGQATFVFDFEDATQTIIFMEYADCESLSAITTDKLHTMSNLQENILPFANSDLEPIETRTEGFICFVLLYVSILLLKEGIIHGDLHPGNVLICIDRDGFGIMDTVVIDFGRSAFTSNLYISSNLYLNGLKSEEYKAMLLPNTLTIFDEIIGQTVFPPDKYHAKQDMSQYFNHLLAKEDYVKAAIASTMFYSPGEYRNNYNYSLFDLYVSELIKEKQEVLKEKQTYAPIFQYERLPYDFNELIKNTLDTSSLFYKNKRAKMSLRNGLELRKRSLELLKKLPPHLFNTLGGPRVNPKIVLRWIKNNMPEVASNKNMREALIDEWKAQVKAKPPKESSLIDEWQAQVKAKPPKESSLTRARAALASFGSMLSKNPKAYKTVSDRDLSTGGKGTRRSYHNYKKTQKSRVYKIYSKKRKTKRKNRKQK</sequence>
<dbReference type="EMBL" id="MN739686">
    <property type="protein sequence ID" value="QHT21143.1"/>
    <property type="molecule type" value="Genomic_DNA"/>
</dbReference>
<feature type="region of interest" description="Disordered" evidence="1">
    <location>
        <begin position="552"/>
        <end position="602"/>
    </location>
</feature>
<accession>A0A6C0DXU6</accession>
<evidence type="ECO:0000313" key="2">
    <source>
        <dbReference type="EMBL" id="QHT21143.1"/>
    </source>
</evidence>
<dbReference type="SUPFAM" id="SSF56112">
    <property type="entry name" value="Protein kinase-like (PK-like)"/>
    <property type="match status" value="1"/>
</dbReference>
<dbReference type="Gene3D" id="1.10.510.10">
    <property type="entry name" value="Transferase(Phosphotransferase) domain 1"/>
    <property type="match status" value="1"/>
</dbReference>
<evidence type="ECO:0008006" key="3">
    <source>
        <dbReference type="Google" id="ProtNLM"/>
    </source>
</evidence>
<evidence type="ECO:0000256" key="1">
    <source>
        <dbReference type="SAM" id="MobiDB-lite"/>
    </source>
</evidence>
<name>A0A6C0DXU6_9ZZZZ</name>
<protein>
    <recommendedName>
        <fullName evidence="3">Protein kinase domain-containing protein</fullName>
    </recommendedName>
</protein>